<feature type="compositionally biased region" description="Basic and acidic residues" evidence="1">
    <location>
        <begin position="67"/>
        <end position="84"/>
    </location>
</feature>
<evidence type="ECO:0000313" key="3">
    <source>
        <dbReference type="EMBL" id="MBK1835748.1"/>
    </source>
</evidence>
<evidence type="ECO:0000259" key="2">
    <source>
        <dbReference type="Pfam" id="PF02492"/>
    </source>
</evidence>
<dbReference type="Proteomes" id="UP000604083">
    <property type="component" value="Unassembled WGS sequence"/>
</dbReference>
<dbReference type="PANTHER" id="PTHR43603">
    <property type="entry name" value="COBW DOMAIN-CONTAINING PROTEIN DDB_G0274527"/>
    <property type="match status" value="1"/>
</dbReference>
<evidence type="ECO:0000256" key="1">
    <source>
        <dbReference type="SAM" id="MobiDB-lite"/>
    </source>
</evidence>
<dbReference type="AlphaFoldDB" id="A0A934RRU1"/>
<keyword evidence="4" id="KW-1185">Reference proteome</keyword>
<comment type="caution">
    <text evidence="3">The sequence shown here is derived from an EMBL/GenBank/DDBJ whole genome shotgun (WGS) entry which is preliminary data.</text>
</comment>
<dbReference type="Gene3D" id="3.40.50.300">
    <property type="entry name" value="P-loop containing nucleotide triphosphate hydrolases"/>
    <property type="match status" value="1"/>
</dbReference>
<evidence type="ECO:0000313" key="4">
    <source>
        <dbReference type="Proteomes" id="UP000604083"/>
    </source>
</evidence>
<reference evidence="3" key="1">
    <citation type="submission" date="2021-01" db="EMBL/GenBank/DDBJ databases">
        <title>Modified the classification status of verrucomicrobia.</title>
        <authorList>
            <person name="Feng X."/>
        </authorList>
    </citation>
    <scope>NUCLEOTIDE SEQUENCE</scope>
    <source>
        <strain evidence="3">KCTC 12986</strain>
    </source>
</reference>
<name>A0A934RRU1_9BACT</name>
<sequence>MKDEFSSEGKIKGRFVLVGGFLGAGKTTLIGHMALWIKAVGREVALVTNDQGEGLLDTASAREILRKSEESRPETNNKIDRRNENITSLSNPHSSLQNQGSQPVAEITGGCFCCRLEELVGAIEELSRESRPEVIVAEPVGSCTDLMATVVRPLEQVYETPLALAPLSVV</sequence>
<organism evidence="3 4">
    <name type="scientific">Roseibacillus ishigakijimensis</name>
    <dbReference type="NCBI Taxonomy" id="454146"/>
    <lineage>
        <taxon>Bacteria</taxon>
        <taxon>Pseudomonadati</taxon>
        <taxon>Verrucomicrobiota</taxon>
        <taxon>Verrucomicrobiia</taxon>
        <taxon>Verrucomicrobiales</taxon>
        <taxon>Verrucomicrobiaceae</taxon>
        <taxon>Roseibacillus</taxon>
    </lineage>
</organism>
<dbReference type="Pfam" id="PF02492">
    <property type="entry name" value="cobW"/>
    <property type="match status" value="1"/>
</dbReference>
<dbReference type="InterPro" id="IPR003495">
    <property type="entry name" value="CobW/HypB/UreG_nucleotide-bd"/>
</dbReference>
<dbReference type="InterPro" id="IPR027417">
    <property type="entry name" value="P-loop_NTPase"/>
</dbReference>
<proteinExistence type="predicted"/>
<gene>
    <name evidence="3" type="ORF">JIN78_16920</name>
</gene>
<dbReference type="SUPFAM" id="SSF52540">
    <property type="entry name" value="P-loop containing nucleoside triphosphate hydrolases"/>
    <property type="match status" value="1"/>
</dbReference>
<dbReference type="EMBL" id="JAENIO010000142">
    <property type="protein sequence ID" value="MBK1835748.1"/>
    <property type="molecule type" value="Genomic_DNA"/>
</dbReference>
<feature type="compositionally biased region" description="Polar residues" evidence="1">
    <location>
        <begin position="85"/>
        <end position="101"/>
    </location>
</feature>
<feature type="non-terminal residue" evidence="3">
    <location>
        <position position="170"/>
    </location>
</feature>
<accession>A0A934RRU1</accession>
<feature type="region of interest" description="Disordered" evidence="1">
    <location>
        <begin position="67"/>
        <end position="101"/>
    </location>
</feature>
<protein>
    <recommendedName>
        <fullName evidence="2">CobW/HypB/UreG nucleotide-binding domain-containing protein</fullName>
    </recommendedName>
</protein>
<feature type="domain" description="CobW/HypB/UreG nucleotide-binding" evidence="2">
    <location>
        <begin position="16"/>
        <end position="145"/>
    </location>
</feature>
<dbReference type="PANTHER" id="PTHR43603:SF1">
    <property type="entry name" value="ZINC-REGULATED GTPASE METALLOPROTEIN ACTIVATOR 1"/>
    <property type="match status" value="1"/>
</dbReference>
<dbReference type="InterPro" id="IPR051927">
    <property type="entry name" value="Zn_Chap_cDPG_Synth"/>
</dbReference>